<dbReference type="OrthoDB" id="9804723at2"/>
<dbReference type="Proteomes" id="UP000288096">
    <property type="component" value="Unassembled WGS sequence"/>
</dbReference>
<dbReference type="Gene3D" id="3.40.50.1820">
    <property type="entry name" value="alpha/beta hydrolase"/>
    <property type="match status" value="1"/>
</dbReference>
<dbReference type="Pfam" id="PF00561">
    <property type="entry name" value="Abhydrolase_1"/>
    <property type="match status" value="1"/>
</dbReference>
<dbReference type="InterPro" id="IPR050266">
    <property type="entry name" value="AB_hydrolase_sf"/>
</dbReference>
<dbReference type="PANTHER" id="PTHR43798:SF24">
    <property type="entry name" value="CIS-3-ALKYL-4-ALKYLOXETAN-2-ONE DECARBOXYLASE"/>
    <property type="match status" value="1"/>
</dbReference>
<organism evidence="2 3">
    <name type="scientific">Desulfonema ishimotonii</name>
    <dbReference type="NCBI Taxonomy" id="45657"/>
    <lineage>
        <taxon>Bacteria</taxon>
        <taxon>Pseudomonadati</taxon>
        <taxon>Thermodesulfobacteriota</taxon>
        <taxon>Desulfobacteria</taxon>
        <taxon>Desulfobacterales</taxon>
        <taxon>Desulfococcaceae</taxon>
        <taxon>Desulfonema</taxon>
    </lineage>
</organism>
<dbReference type="GO" id="GO:0016020">
    <property type="term" value="C:membrane"/>
    <property type="evidence" value="ECO:0007669"/>
    <property type="project" value="TreeGrafter"/>
</dbReference>
<dbReference type="InterPro" id="IPR029058">
    <property type="entry name" value="AB_hydrolase_fold"/>
</dbReference>
<dbReference type="EMBL" id="BEXT01000001">
    <property type="protein sequence ID" value="GBC60025.1"/>
    <property type="molecule type" value="Genomic_DNA"/>
</dbReference>
<dbReference type="GO" id="GO:0016787">
    <property type="term" value="F:hydrolase activity"/>
    <property type="evidence" value="ECO:0007669"/>
    <property type="project" value="UniProtKB-KW"/>
</dbReference>
<reference evidence="3" key="2">
    <citation type="submission" date="2019-01" db="EMBL/GenBank/DDBJ databases">
        <title>Genome sequence of Desulfonema ishimotonii strain Tokyo 01.</title>
        <authorList>
            <person name="Fukui M."/>
        </authorList>
    </citation>
    <scope>NUCLEOTIDE SEQUENCE [LARGE SCALE GENOMIC DNA]</scope>
    <source>
        <strain evidence="3">Tokyo 01</strain>
    </source>
</reference>
<accession>A0A401FSU0</accession>
<keyword evidence="3" id="KW-1185">Reference proteome</keyword>
<protein>
    <submittedName>
        <fullName evidence="2">Alpha/beta hydrolase</fullName>
    </submittedName>
</protein>
<dbReference type="RefSeq" id="WP_124327482.1">
    <property type="nucleotide sequence ID" value="NZ_BEXT01000001.1"/>
</dbReference>
<dbReference type="InterPro" id="IPR000639">
    <property type="entry name" value="Epox_hydrolase-like"/>
</dbReference>
<reference evidence="3" key="1">
    <citation type="submission" date="2017-11" db="EMBL/GenBank/DDBJ databases">
        <authorList>
            <person name="Watanabe M."/>
            <person name="Kojima H."/>
        </authorList>
    </citation>
    <scope>NUCLEOTIDE SEQUENCE [LARGE SCALE GENOMIC DNA]</scope>
    <source>
        <strain evidence="3">Tokyo 01</strain>
    </source>
</reference>
<proteinExistence type="predicted"/>
<dbReference type="PRINTS" id="PR00412">
    <property type="entry name" value="EPOXHYDRLASE"/>
</dbReference>
<keyword evidence="2" id="KW-0378">Hydrolase</keyword>
<dbReference type="AlphaFoldDB" id="A0A401FSU0"/>
<comment type="caution">
    <text evidence="2">The sequence shown here is derived from an EMBL/GenBank/DDBJ whole genome shotgun (WGS) entry which is preliminary data.</text>
</comment>
<gene>
    <name evidence="2" type="ORF">DENIS_0967</name>
</gene>
<dbReference type="PRINTS" id="PR00111">
    <property type="entry name" value="ABHYDROLASE"/>
</dbReference>
<evidence type="ECO:0000313" key="3">
    <source>
        <dbReference type="Proteomes" id="UP000288096"/>
    </source>
</evidence>
<name>A0A401FSU0_9BACT</name>
<feature type="domain" description="AB hydrolase-1" evidence="1">
    <location>
        <begin position="39"/>
        <end position="285"/>
    </location>
</feature>
<dbReference type="SUPFAM" id="SSF53474">
    <property type="entry name" value="alpha/beta-Hydrolases"/>
    <property type="match status" value="1"/>
</dbReference>
<dbReference type="InterPro" id="IPR000073">
    <property type="entry name" value="AB_hydrolase_1"/>
</dbReference>
<dbReference type="PANTHER" id="PTHR43798">
    <property type="entry name" value="MONOACYLGLYCEROL LIPASE"/>
    <property type="match status" value="1"/>
</dbReference>
<evidence type="ECO:0000313" key="2">
    <source>
        <dbReference type="EMBL" id="GBC60025.1"/>
    </source>
</evidence>
<sequence>MAHKKVDISGFRHLYPFRSHFLKMNGLNYHYLDEGAGEPVVMLHGNPTWSFYYRNVVKALAPGYRAIVPDHMGCGLSDKPDLRHYDYRLRSRIDDLERLLDHLGITERITLMVHDWGGMIGMAYALRHPERISRLIITNTSAFLPPGNKRLPFRLWLIRNIMPFGTPAVLGLNLFARGALHMAPHKRLPADVRAGLTAPYNCPANRMATLKFVQDIPLIPGDPGYEIVRHVDDTVASLSHLPMLICWGQHDFVFDTDYLAEWRRRFPHADAHLFSDAGHYLLEDKADRVIGLVKEFLKKNTA</sequence>
<evidence type="ECO:0000259" key="1">
    <source>
        <dbReference type="Pfam" id="PF00561"/>
    </source>
</evidence>